<feature type="transmembrane region" description="Helical" evidence="1">
    <location>
        <begin position="365"/>
        <end position="387"/>
    </location>
</feature>
<comment type="caution">
    <text evidence="2">The sequence shown here is derived from an EMBL/GenBank/DDBJ whole genome shotgun (WGS) entry which is preliminary data.</text>
</comment>
<gene>
    <name evidence="2" type="ORF">GO755_09915</name>
</gene>
<proteinExistence type="predicted"/>
<sequence>MSRNTISKRKESSRTRFYRISAWLHLWLGLVAGIVVIIVCLTGCIWVFQEEITSAFLDPESNVPYQKKPVVLPSQLMAIVDKEFPGKRVGSAEYHQGRAINVNLAGQRDEGALLKINPYTGTIIRKIDPKSHSVDFFEWILEGHRFLWLPYQIGRPIVNYSTLIFVFTLITGLVLWWPHKWTKSTRERSFTIKWTSSAKRVNYDLHNVLGFYSLLIVAVIAMTGMVYGLEWFGKGVYWTTTGGTSLPGYDNLSSDTLQTRRPYTPAKAMDIAWQRAANLHPDSKGFYISFPDSANHKAVIIVTVYPSTGVIYDNQGYIYDQFTLRELPKDKIYGQKFSQDSFGNQLRRMNYDIHIGTVLGLPGKVLAFLVSLIGASLPITGFIIWWGKKKKGKSKGKKTKVQASI</sequence>
<evidence type="ECO:0000313" key="3">
    <source>
        <dbReference type="Proteomes" id="UP000436006"/>
    </source>
</evidence>
<protein>
    <submittedName>
        <fullName evidence="2">PepSY domain-containing protein</fullName>
    </submittedName>
</protein>
<evidence type="ECO:0000256" key="1">
    <source>
        <dbReference type="SAM" id="Phobius"/>
    </source>
</evidence>
<reference evidence="2 3" key="1">
    <citation type="submission" date="2019-12" db="EMBL/GenBank/DDBJ databases">
        <title>Spirosoma sp. HMF4905 genome sequencing and assembly.</title>
        <authorList>
            <person name="Kang H."/>
            <person name="Cha I."/>
            <person name="Kim H."/>
            <person name="Joh K."/>
        </authorList>
    </citation>
    <scope>NUCLEOTIDE SEQUENCE [LARGE SCALE GENOMIC DNA]</scope>
    <source>
        <strain evidence="2 3">HMF4905</strain>
    </source>
</reference>
<keyword evidence="1" id="KW-0472">Membrane</keyword>
<dbReference type="EMBL" id="WPIN01000003">
    <property type="protein sequence ID" value="MVM30349.1"/>
    <property type="molecule type" value="Genomic_DNA"/>
</dbReference>
<accession>A0A7K1S970</accession>
<keyword evidence="1" id="KW-1133">Transmembrane helix</keyword>
<dbReference type="PANTHER" id="PTHR34219">
    <property type="entry name" value="IRON-REGULATED INNER MEMBRANE PROTEIN-RELATED"/>
    <property type="match status" value="1"/>
</dbReference>
<evidence type="ECO:0000313" key="2">
    <source>
        <dbReference type="EMBL" id="MVM30349.1"/>
    </source>
</evidence>
<feature type="transmembrane region" description="Helical" evidence="1">
    <location>
        <begin position="209"/>
        <end position="229"/>
    </location>
</feature>
<dbReference type="Proteomes" id="UP000436006">
    <property type="component" value="Unassembled WGS sequence"/>
</dbReference>
<dbReference type="InterPro" id="IPR005625">
    <property type="entry name" value="PepSY-ass_TM"/>
</dbReference>
<feature type="transmembrane region" description="Helical" evidence="1">
    <location>
        <begin position="157"/>
        <end position="178"/>
    </location>
</feature>
<dbReference type="RefSeq" id="WP_157584585.1">
    <property type="nucleotide sequence ID" value="NZ_WPIN01000003.1"/>
</dbReference>
<organism evidence="2 3">
    <name type="scientific">Spirosoma arboris</name>
    <dbReference type="NCBI Taxonomy" id="2682092"/>
    <lineage>
        <taxon>Bacteria</taxon>
        <taxon>Pseudomonadati</taxon>
        <taxon>Bacteroidota</taxon>
        <taxon>Cytophagia</taxon>
        <taxon>Cytophagales</taxon>
        <taxon>Cytophagaceae</taxon>
        <taxon>Spirosoma</taxon>
    </lineage>
</organism>
<dbReference type="PANTHER" id="PTHR34219:SF3">
    <property type="entry name" value="BLL7967 PROTEIN"/>
    <property type="match status" value="1"/>
</dbReference>
<dbReference type="Pfam" id="PF03929">
    <property type="entry name" value="PepSY_TM"/>
    <property type="match status" value="1"/>
</dbReference>
<keyword evidence="3" id="KW-1185">Reference proteome</keyword>
<feature type="transmembrane region" description="Helical" evidence="1">
    <location>
        <begin position="21"/>
        <end position="48"/>
    </location>
</feature>
<name>A0A7K1S970_9BACT</name>
<dbReference type="AlphaFoldDB" id="A0A7K1S970"/>
<keyword evidence="1" id="KW-0812">Transmembrane</keyword>